<gene>
    <name evidence="4" type="ORF">ACFQMH_31260</name>
</gene>
<dbReference type="Pfam" id="PF08240">
    <property type="entry name" value="ADH_N"/>
    <property type="match status" value="1"/>
</dbReference>
<dbReference type="SMART" id="SM00829">
    <property type="entry name" value="PKS_ER"/>
    <property type="match status" value="1"/>
</dbReference>
<dbReference type="SUPFAM" id="SSF50129">
    <property type="entry name" value="GroES-like"/>
    <property type="match status" value="1"/>
</dbReference>
<dbReference type="SUPFAM" id="SSF51735">
    <property type="entry name" value="NAD(P)-binding Rossmann-fold domains"/>
    <property type="match status" value="1"/>
</dbReference>
<keyword evidence="5" id="KW-1185">Reference proteome</keyword>
<dbReference type="Proteomes" id="UP001596409">
    <property type="component" value="Unassembled WGS sequence"/>
</dbReference>
<protein>
    <submittedName>
        <fullName evidence="4">Zinc-binding dehydrogenase</fullName>
    </submittedName>
</protein>
<feature type="domain" description="Enoyl reductase (ER)" evidence="3">
    <location>
        <begin position="5"/>
        <end position="321"/>
    </location>
</feature>
<keyword evidence="1" id="KW-0521">NADP</keyword>
<comment type="caution">
    <text evidence="4">The sequence shown here is derived from an EMBL/GenBank/DDBJ whole genome shotgun (WGS) entry which is preliminary data.</text>
</comment>
<name>A0ABW2EAN0_9ACTN</name>
<organism evidence="4 5">
    <name type="scientific">Streptomyces viridiviolaceus</name>
    <dbReference type="NCBI Taxonomy" id="68282"/>
    <lineage>
        <taxon>Bacteria</taxon>
        <taxon>Bacillati</taxon>
        <taxon>Actinomycetota</taxon>
        <taxon>Actinomycetes</taxon>
        <taxon>Kitasatosporales</taxon>
        <taxon>Streptomycetaceae</taxon>
        <taxon>Streptomyces</taxon>
    </lineage>
</organism>
<dbReference type="Gene3D" id="3.90.180.10">
    <property type="entry name" value="Medium-chain alcohol dehydrogenases, catalytic domain"/>
    <property type="match status" value="1"/>
</dbReference>
<evidence type="ECO:0000256" key="1">
    <source>
        <dbReference type="ARBA" id="ARBA00022857"/>
    </source>
</evidence>
<reference evidence="5" key="1">
    <citation type="journal article" date="2019" name="Int. J. Syst. Evol. Microbiol.">
        <title>The Global Catalogue of Microorganisms (GCM) 10K type strain sequencing project: providing services to taxonomists for standard genome sequencing and annotation.</title>
        <authorList>
            <consortium name="The Broad Institute Genomics Platform"/>
            <consortium name="The Broad Institute Genome Sequencing Center for Infectious Disease"/>
            <person name="Wu L."/>
            <person name="Ma J."/>
        </authorList>
    </citation>
    <scope>NUCLEOTIDE SEQUENCE [LARGE SCALE GENOMIC DNA]</scope>
    <source>
        <strain evidence="5">JCM 4855</strain>
    </source>
</reference>
<evidence type="ECO:0000313" key="5">
    <source>
        <dbReference type="Proteomes" id="UP001596409"/>
    </source>
</evidence>
<evidence type="ECO:0000313" key="4">
    <source>
        <dbReference type="EMBL" id="MFC7016098.1"/>
    </source>
</evidence>
<evidence type="ECO:0000259" key="3">
    <source>
        <dbReference type="SMART" id="SM00829"/>
    </source>
</evidence>
<dbReference type="InterPro" id="IPR013149">
    <property type="entry name" value="ADH-like_C"/>
</dbReference>
<dbReference type="Gene3D" id="3.40.50.720">
    <property type="entry name" value="NAD(P)-binding Rossmann-like Domain"/>
    <property type="match status" value="1"/>
</dbReference>
<evidence type="ECO:0000256" key="2">
    <source>
        <dbReference type="ARBA" id="ARBA00023002"/>
    </source>
</evidence>
<sequence>MVITTTESGPTIEQQDIDEPQRTAGQVLIEVHAASVNRADLAVLAGTHGTSRTGAGATVVGLDAAGTVIDADPGAELKVGQRVMTMVNGGLAERVVVDERMPIPLPDSWSFEDGAAAVLALMTEHNAIRTAGRFVPGNSVMVNAANSGVGQMGIRIAKHLGAGRIIAGVRSHKDDALLKELGADVVLRTDSRFFVRNVLDVTQGQGADIVVDHVGGPCLADNLRIAALRGRIISVGRLGGPQGPLDLEAVALRRLEIIGVTFRTRDQEEKALLVHEMRKELDSGISSGALKARIDRVLPWTDVHAAQAVVSTNGHLGKVVLKIGGQ</sequence>
<dbReference type="InterPro" id="IPR011032">
    <property type="entry name" value="GroES-like_sf"/>
</dbReference>
<dbReference type="PANTHER" id="PTHR48106:SF18">
    <property type="entry name" value="QUINONE OXIDOREDUCTASE PIG3"/>
    <property type="match status" value="1"/>
</dbReference>
<dbReference type="InterPro" id="IPR020843">
    <property type="entry name" value="ER"/>
</dbReference>
<dbReference type="PANTHER" id="PTHR48106">
    <property type="entry name" value="QUINONE OXIDOREDUCTASE PIG3-RELATED"/>
    <property type="match status" value="1"/>
</dbReference>
<dbReference type="InterPro" id="IPR036291">
    <property type="entry name" value="NAD(P)-bd_dom_sf"/>
</dbReference>
<proteinExistence type="predicted"/>
<dbReference type="Pfam" id="PF00107">
    <property type="entry name" value="ADH_zinc_N"/>
    <property type="match status" value="1"/>
</dbReference>
<keyword evidence="2" id="KW-0560">Oxidoreductase</keyword>
<dbReference type="RefSeq" id="WP_229881581.1">
    <property type="nucleotide sequence ID" value="NZ_BMWA01000030.1"/>
</dbReference>
<dbReference type="InterPro" id="IPR013154">
    <property type="entry name" value="ADH-like_N"/>
</dbReference>
<dbReference type="EMBL" id="JBHSYM010000073">
    <property type="protein sequence ID" value="MFC7016098.1"/>
    <property type="molecule type" value="Genomic_DNA"/>
</dbReference>
<accession>A0ABW2EAN0</accession>